<dbReference type="AlphaFoldDB" id="A0A2W5SWH7"/>
<protein>
    <submittedName>
        <fullName evidence="2">Siderophore-interacting protein</fullName>
    </submittedName>
</protein>
<proteinExistence type="predicted"/>
<gene>
    <name evidence="2" type="ORF">DI536_28345</name>
</gene>
<dbReference type="GO" id="GO:0016491">
    <property type="term" value="F:oxidoreductase activity"/>
    <property type="evidence" value="ECO:0007669"/>
    <property type="project" value="InterPro"/>
</dbReference>
<accession>A0A2W5SWH7</accession>
<dbReference type="InterPro" id="IPR017938">
    <property type="entry name" value="Riboflavin_synthase-like_b-brl"/>
</dbReference>
<dbReference type="InterPro" id="IPR039374">
    <property type="entry name" value="SIP_fam"/>
</dbReference>
<dbReference type="PANTHER" id="PTHR30157:SF0">
    <property type="entry name" value="NADPH-DEPENDENT FERRIC-CHELATE REDUCTASE"/>
    <property type="match status" value="1"/>
</dbReference>
<dbReference type="Gene3D" id="2.40.30.10">
    <property type="entry name" value="Translation factors"/>
    <property type="match status" value="1"/>
</dbReference>
<comment type="caution">
    <text evidence="2">The sequence shown here is derived from an EMBL/GenBank/DDBJ whole genome shotgun (WGS) entry which is preliminary data.</text>
</comment>
<dbReference type="Pfam" id="PF08021">
    <property type="entry name" value="FAD_binding_9"/>
    <property type="match status" value="1"/>
</dbReference>
<sequence length="227" mass="24213">MASAKGLFSAALGRFFFTNATVTEVSELGRNLRRIDLTGPELANARFTPGDKIQVFVMGEDMRTYTPFNWRGESASLIGFVHGEGPGSRWVKTVKAGDAVQFFGPRGSLDVGGITGNVVVIGDETSLAVARAFSESKRVSVVLEAQQPEVTNEVCAKLGLSHADVTSRGDVDGMFDKLSAQLKAGATPYFTGRAATTQQLKQRLKAAGLSFGGKTKAYWADGKRGLD</sequence>
<dbReference type="SUPFAM" id="SSF63380">
    <property type="entry name" value="Riboflavin synthase domain-like"/>
    <property type="match status" value="1"/>
</dbReference>
<feature type="domain" description="FAD-binding FR-type" evidence="1">
    <location>
        <begin position="15"/>
        <end position="112"/>
    </location>
</feature>
<dbReference type="InterPro" id="IPR017927">
    <property type="entry name" value="FAD-bd_FR_type"/>
</dbReference>
<evidence type="ECO:0000259" key="1">
    <source>
        <dbReference type="PROSITE" id="PS51384"/>
    </source>
</evidence>
<dbReference type="InterPro" id="IPR013113">
    <property type="entry name" value="SIP_FAD-bd"/>
</dbReference>
<name>A0A2W5SWH7_9BACT</name>
<dbReference type="PROSITE" id="PS51384">
    <property type="entry name" value="FAD_FR"/>
    <property type="match status" value="1"/>
</dbReference>
<organism evidence="2 3">
    <name type="scientific">Archangium gephyra</name>
    <dbReference type="NCBI Taxonomy" id="48"/>
    <lineage>
        <taxon>Bacteria</taxon>
        <taxon>Pseudomonadati</taxon>
        <taxon>Myxococcota</taxon>
        <taxon>Myxococcia</taxon>
        <taxon>Myxococcales</taxon>
        <taxon>Cystobacterineae</taxon>
        <taxon>Archangiaceae</taxon>
        <taxon>Archangium</taxon>
    </lineage>
</organism>
<reference evidence="2 3" key="1">
    <citation type="submission" date="2017-08" db="EMBL/GenBank/DDBJ databases">
        <title>Infants hospitalized years apart are colonized by the same room-sourced microbial strains.</title>
        <authorList>
            <person name="Brooks B."/>
            <person name="Olm M.R."/>
            <person name="Firek B.A."/>
            <person name="Baker R."/>
            <person name="Thomas B.C."/>
            <person name="Morowitz M.J."/>
            <person name="Banfield J.F."/>
        </authorList>
    </citation>
    <scope>NUCLEOTIDE SEQUENCE [LARGE SCALE GENOMIC DNA]</scope>
    <source>
        <strain evidence="2">S2_003_000_R2_14</strain>
    </source>
</reference>
<dbReference type="Proteomes" id="UP000249061">
    <property type="component" value="Unassembled WGS sequence"/>
</dbReference>
<dbReference type="PANTHER" id="PTHR30157">
    <property type="entry name" value="FERRIC REDUCTASE, NADPH-DEPENDENT"/>
    <property type="match status" value="1"/>
</dbReference>
<dbReference type="EMBL" id="QFQP01000033">
    <property type="protein sequence ID" value="PZR07172.1"/>
    <property type="molecule type" value="Genomic_DNA"/>
</dbReference>
<evidence type="ECO:0000313" key="3">
    <source>
        <dbReference type="Proteomes" id="UP000249061"/>
    </source>
</evidence>
<evidence type="ECO:0000313" key="2">
    <source>
        <dbReference type="EMBL" id="PZR07172.1"/>
    </source>
</evidence>
<dbReference type="CDD" id="cd06193">
    <property type="entry name" value="siderophore_interacting"/>
    <property type="match status" value="1"/>
</dbReference>